<dbReference type="AlphaFoldDB" id="A0A6M3L790"/>
<protein>
    <submittedName>
        <fullName evidence="1">Uncharacterized protein</fullName>
    </submittedName>
</protein>
<gene>
    <name evidence="1" type="ORF">MM415B03555_0011</name>
</gene>
<evidence type="ECO:0000313" key="1">
    <source>
        <dbReference type="EMBL" id="QJA90827.1"/>
    </source>
</evidence>
<organism evidence="1">
    <name type="scientific">viral metagenome</name>
    <dbReference type="NCBI Taxonomy" id="1070528"/>
    <lineage>
        <taxon>unclassified sequences</taxon>
        <taxon>metagenomes</taxon>
        <taxon>organismal metagenomes</taxon>
    </lineage>
</organism>
<reference evidence="1" key="1">
    <citation type="submission" date="2020-03" db="EMBL/GenBank/DDBJ databases">
        <title>The deep terrestrial virosphere.</title>
        <authorList>
            <person name="Holmfeldt K."/>
            <person name="Nilsson E."/>
            <person name="Simone D."/>
            <person name="Lopez-Fernandez M."/>
            <person name="Wu X."/>
            <person name="de Brujin I."/>
            <person name="Lundin D."/>
            <person name="Andersson A."/>
            <person name="Bertilsson S."/>
            <person name="Dopson M."/>
        </authorList>
    </citation>
    <scope>NUCLEOTIDE SEQUENCE</scope>
    <source>
        <strain evidence="1">MM415B03555</strain>
    </source>
</reference>
<name>A0A6M3L790_9ZZZZ</name>
<dbReference type="EMBL" id="MT142940">
    <property type="protein sequence ID" value="QJA90827.1"/>
    <property type="molecule type" value="Genomic_DNA"/>
</dbReference>
<sequence>METPQNDAGRLTERIMLGIHEHIKRDPPPHESHHYNRAYEHVYATLVEALSKSGQGEGCWGRSR</sequence>
<accession>A0A6M3L790</accession>
<proteinExistence type="predicted"/>